<comment type="caution">
    <text evidence="1">The sequence shown here is derived from an EMBL/GenBank/DDBJ whole genome shotgun (WGS) entry which is preliminary data.</text>
</comment>
<dbReference type="EMBL" id="JAHRIP010030415">
    <property type="protein sequence ID" value="MEQ2292496.1"/>
    <property type="molecule type" value="Genomic_DNA"/>
</dbReference>
<accession>A0ABV0YFK6</accession>
<keyword evidence="2" id="KW-1185">Reference proteome</keyword>
<gene>
    <name evidence="1" type="ORF">AMECASPLE_023677</name>
</gene>
<proteinExistence type="predicted"/>
<dbReference type="Proteomes" id="UP001469553">
    <property type="component" value="Unassembled WGS sequence"/>
</dbReference>
<evidence type="ECO:0000313" key="2">
    <source>
        <dbReference type="Proteomes" id="UP001469553"/>
    </source>
</evidence>
<reference evidence="1 2" key="1">
    <citation type="submission" date="2021-06" db="EMBL/GenBank/DDBJ databases">
        <authorList>
            <person name="Palmer J.M."/>
        </authorList>
    </citation>
    <scope>NUCLEOTIDE SEQUENCE [LARGE SCALE GENOMIC DNA]</scope>
    <source>
        <strain evidence="1 2">AS_MEX2019</strain>
        <tissue evidence="1">Muscle</tissue>
    </source>
</reference>
<protein>
    <submittedName>
        <fullName evidence="1">Uncharacterized protein</fullName>
    </submittedName>
</protein>
<name>A0ABV0YFK6_9TELE</name>
<sequence length="102" mass="11417">MLDVYIGAWTIQRVPTKTDCLGTCPQRENTVHGLALARNHIPVNLTMHSTVLFPKPWRPRCSTEHAQGPLAAVKHVDMLTCYVSLEMHQSGFPRPIPISAFL</sequence>
<organism evidence="1 2">
    <name type="scientific">Ameca splendens</name>
    <dbReference type="NCBI Taxonomy" id="208324"/>
    <lineage>
        <taxon>Eukaryota</taxon>
        <taxon>Metazoa</taxon>
        <taxon>Chordata</taxon>
        <taxon>Craniata</taxon>
        <taxon>Vertebrata</taxon>
        <taxon>Euteleostomi</taxon>
        <taxon>Actinopterygii</taxon>
        <taxon>Neopterygii</taxon>
        <taxon>Teleostei</taxon>
        <taxon>Neoteleostei</taxon>
        <taxon>Acanthomorphata</taxon>
        <taxon>Ovalentaria</taxon>
        <taxon>Atherinomorphae</taxon>
        <taxon>Cyprinodontiformes</taxon>
        <taxon>Goodeidae</taxon>
        <taxon>Ameca</taxon>
    </lineage>
</organism>
<evidence type="ECO:0000313" key="1">
    <source>
        <dbReference type="EMBL" id="MEQ2292496.1"/>
    </source>
</evidence>